<proteinExistence type="predicted"/>
<reference evidence="3" key="2">
    <citation type="submission" date="2013-12" db="EMBL/GenBank/DDBJ databases">
        <authorList>
            <person name="Yu Y."/>
            <person name="Lee S."/>
            <person name="de Baynast K."/>
            <person name="Wissotski M."/>
            <person name="Liu L."/>
            <person name="Talag J."/>
            <person name="Goicoechea J."/>
            <person name="Angelova A."/>
            <person name="Jetty R."/>
            <person name="Kudrna D."/>
            <person name="Golser W."/>
            <person name="Rivera L."/>
            <person name="Zhang J."/>
            <person name="Wing R."/>
        </authorList>
    </citation>
    <scope>NUCLEOTIDE SEQUENCE</scope>
</reference>
<organism evidence="2 3">
    <name type="scientific">Leersia perrieri</name>
    <dbReference type="NCBI Taxonomy" id="77586"/>
    <lineage>
        <taxon>Eukaryota</taxon>
        <taxon>Viridiplantae</taxon>
        <taxon>Streptophyta</taxon>
        <taxon>Embryophyta</taxon>
        <taxon>Tracheophyta</taxon>
        <taxon>Spermatophyta</taxon>
        <taxon>Magnoliopsida</taxon>
        <taxon>Liliopsida</taxon>
        <taxon>Poales</taxon>
        <taxon>Poaceae</taxon>
        <taxon>BOP clade</taxon>
        <taxon>Oryzoideae</taxon>
        <taxon>Oryzeae</taxon>
        <taxon>Oryzinae</taxon>
        <taxon>Leersia</taxon>
    </lineage>
</organism>
<reference evidence="2 3" key="1">
    <citation type="submission" date="2012-08" db="EMBL/GenBank/DDBJ databases">
        <title>Oryza genome evolution.</title>
        <authorList>
            <person name="Wing R.A."/>
        </authorList>
    </citation>
    <scope>NUCLEOTIDE SEQUENCE</scope>
</reference>
<reference evidence="2" key="3">
    <citation type="submission" date="2015-04" db="UniProtKB">
        <authorList>
            <consortium name="EnsemblPlants"/>
        </authorList>
    </citation>
    <scope>IDENTIFICATION</scope>
</reference>
<sequence length="103" mass="11195">MASSNDRTVDLTGGGVEEGSAGGDKTRETVAQLSSHGFAAVMAYTPLFVGRRPSNMLPDSHASTYNTRPSYASASCFFCSACARLRSRHDLSKRRRYGRRGRC</sequence>
<feature type="compositionally biased region" description="Gly residues" evidence="1">
    <location>
        <begin position="12"/>
        <end position="22"/>
    </location>
</feature>
<evidence type="ECO:0000313" key="3">
    <source>
        <dbReference type="Proteomes" id="UP000032180"/>
    </source>
</evidence>
<dbReference type="AlphaFoldDB" id="A0A0D9XPX6"/>
<dbReference type="Proteomes" id="UP000032180">
    <property type="component" value="Chromosome 11"/>
</dbReference>
<name>A0A0D9XPX6_9ORYZ</name>
<evidence type="ECO:0000256" key="1">
    <source>
        <dbReference type="SAM" id="MobiDB-lite"/>
    </source>
</evidence>
<feature type="region of interest" description="Disordered" evidence="1">
    <location>
        <begin position="1"/>
        <end position="26"/>
    </location>
</feature>
<dbReference type="Gramene" id="LPERR11G04890.1">
    <property type="protein sequence ID" value="LPERR11G04890.1"/>
    <property type="gene ID" value="LPERR11G04890"/>
</dbReference>
<accession>A0A0D9XPX6</accession>
<protein>
    <submittedName>
        <fullName evidence="2">Uncharacterized protein</fullName>
    </submittedName>
</protein>
<dbReference type="EnsemblPlants" id="LPERR11G04890.1">
    <property type="protein sequence ID" value="LPERR11G04890.1"/>
    <property type="gene ID" value="LPERR11G04890"/>
</dbReference>
<dbReference type="HOGENOM" id="CLU_2267623_0_0_1"/>
<evidence type="ECO:0000313" key="2">
    <source>
        <dbReference type="EnsemblPlants" id="LPERR11G04890.1"/>
    </source>
</evidence>
<keyword evidence="3" id="KW-1185">Reference proteome</keyword>